<feature type="compositionally biased region" description="Basic and acidic residues" evidence="1">
    <location>
        <begin position="1"/>
        <end position="13"/>
    </location>
</feature>
<accession>A0ABW7XAA9</accession>
<evidence type="ECO:0000256" key="1">
    <source>
        <dbReference type="SAM" id="MobiDB-lite"/>
    </source>
</evidence>
<sequence>MRIDPYAESRGDAEEFVSPFAGLSTLTETPPPTDEQRGAEPEVSPFEGYSVTESPFGEHTYSEADEQSQEAIEFLEALYDEEFTDALEQLLDEGAARVLADAEQWTVPPSEAETQESLQEWMAPLVTEWERAIDAFASGLENTDLHGLTEQELDELLDSLDTSPALESEVFENFFGKWIRKAKSFIKRKVKQAVGFVKNPIKGVVKIAKSGLKAVKSGLQTIGKFVLGPILAKLKAAGRALLKGVVKKLLRPLAKVLPASVRPLVPVLAKRLGIREADDESADEEAGPDGEPGTAAALAEAFDQQLLELFYAESGETAADEVPAEEMLEADYEELEHDPVAELDDARARLAAQLSAYTGSEDPIAEIEQFIPAVLAIRPLLKLGLKVTGARPKLINLIARPLAKLIKKMIGPQAARSIARAAGQDPSRMLARAVVDVGFTALGLETAESEEQTIPGEALASAVEASVMRVLDELPEAAMTDPLQVSAAAQRAFAESAAAYLPDRLLRGDLPERETAEEGGFWVMMPRAARPRYRFRKYTRVFAVPIPRQVARAVRWNDGGTLETYLLDRGADRWPVQAEIDLYETLPGTLPGHFTRDETLPAAEQPTGDEYQPLTAEAAGLLLREPALGRRRKIGTAPGSYRPVPGQRYFRVRVAGRRARRARRPRRLVIVRWDPSSQQMRIVIRMSERRARGLQARLQRAAPAGQRDLPAVLSALREIFLPRLHYRIARRLLRATVATDPAAAAQLAGSIAAATGTGIATYLAQRGAQFAAAVADPADGVTLTVTFTGIQANPDQVPAPEVVASPGLS</sequence>
<gene>
    <name evidence="2" type="ORF">ACH49W_31655</name>
</gene>
<reference evidence="2 3" key="1">
    <citation type="submission" date="2024-10" db="EMBL/GenBank/DDBJ databases">
        <title>The Natural Products Discovery Center: Release of the First 8490 Sequenced Strains for Exploring Actinobacteria Biosynthetic Diversity.</title>
        <authorList>
            <person name="Kalkreuter E."/>
            <person name="Kautsar S.A."/>
            <person name="Yang D."/>
            <person name="Bader C.D."/>
            <person name="Teijaro C.N."/>
            <person name="Fluegel L."/>
            <person name="Davis C.M."/>
            <person name="Simpson J.R."/>
            <person name="Lauterbach L."/>
            <person name="Steele A.D."/>
            <person name="Gui C."/>
            <person name="Meng S."/>
            <person name="Li G."/>
            <person name="Viehrig K."/>
            <person name="Ye F."/>
            <person name="Su P."/>
            <person name="Kiefer A.F."/>
            <person name="Nichols A."/>
            <person name="Cepeda A.J."/>
            <person name="Yan W."/>
            <person name="Fan B."/>
            <person name="Jiang Y."/>
            <person name="Adhikari A."/>
            <person name="Zheng C.-J."/>
            <person name="Schuster L."/>
            <person name="Cowan T.M."/>
            <person name="Smanski M.J."/>
            <person name="Chevrette M.G."/>
            <person name="De Carvalho L.P.S."/>
            <person name="Shen B."/>
        </authorList>
    </citation>
    <scope>NUCLEOTIDE SEQUENCE [LARGE SCALE GENOMIC DNA]</scope>
    <source>
        <strain evidence="2 3">NPDC019275</strain>
    </source>
</reference>
<dbReference type="RefSeq" id="WP_357402787.1">
    <property type="nucleotide sequence ID" value="NZ_JBEYCD010000003.1"/>
</dbReference>
<dbReference type="Proteomes" id="UP001611415">
    <property type="component" value="Unassembled WGS sequence"/>
</dbReference>
<evidence type="ECO:0000313" key="3">
    <source>
        <dbReference type="Proteomes" id="UP001611415"/>
    </source>
</evidence>
<protein>
    <submittedName>
        <fullName evidence="2">Uncharacterized protein</fullName>
    </submittedName>
</protein>
<evidence type="ECO:0000313" key="2">
    <source>
        <dbReference type="EMBL" id="MFI2477942.1"/>
    </source>
</evidence>
<dbReference type="EMBL" id="JBIRYO010000031">
    <property type="protein sequence ID" value="MFI2477942.1"/>
    <property type="molecule type" value="Genomic_DNA"/>
</dbReference>
<organism evidence="2 3">
    <name type="scientific">Nocardia xishanensis</name>
    <dbReference type="NCBI Taxonomy" id="238964"/>
    <lineage>
        <taxon>Bacteria</taxon>
        <taxon>Bacillati</taxon>
        <taxon>Actinomycetota</taxon>
        <taxon>Actinomycetes</taxon>
        <taxon>Mycobacteriales</taxon>
        <taxon>Nocardiaceae</taxon>
        <taxon>Nocardia</taxon>
    </lineage>
</organism>
<proteinExistence type="predicted"/>
<name>A0ABW7XAA9_9NOCA</name>
<feature type="region of interest" description="Disordered" evidence="1">
    <location>
        <begin position="1"/>
        <end position="61"/>
    </location>
</feature>
<keyword evidence="3" id="KW-1185">Reference proteome</keyword>
<comment type="caution">
    <text evidence="2">The sequence shown here is derived from an EMBL/GenBank/DDBJ whole genome shotgun (WGS) entry which is preliminary data.</text>
</comment>